<dbReference type="EMBL" id="JAPQKS010000002">
    <property type="protein sequence ID" value="KAJ5245815.1"/>
    <property type="molecule type" value="Genomic_DNA"/>
</dbReference>
<comment type="caution">
    <text evidence="2">The sequence shown here is derived from an EMBL/GenBank/DDBJ whole genome shotgun (WGS) entry which is preliminary data.</text>
</comment>
<sequence>MELLSYSTSAPPWKWSLMTIAMVIQSIIAMPLREVEASIDKSPSHWVDIWTTMPQLVESYNLPPAPFNGSTGVFLNSTLRQTVQVGLDATEIRIRLSNAFGPNDLKVDKVVISLPQGQKAGTNTSDLNSTARVEFGTSPTITIPSGALAVSDPIAFPLAAQSILMIDIYLAAGQEGFSITGHPGSRTTSYLAAGDQTGVHYLSGDGVQETEHWYFISGIEAHLSHEAGAFVILGDSITDGKASITNANDRWPDLLLDRMRHHAATKKLAVANQAAGGNRVLHDGLGPSLVSRIDRDVLAQSGVTHVMLFEGVNDIGVAAPDRESQLYVGDQLMVAYQQIATRVHAAGLPLYGATITPFGTPSSSNYTQPYSSLEREKTRQRVNTFIRTSGVFDAVIDFDQAVRDPAEPSHLLAIYDSGDHLHPNEAGYHALADYFPLDVFNRVGPVWGSD</sequence>
<dbReference type="InterPro" id="IPR036514">
    <property type="entry name" value="SGNH_hydro_sf"/>
</dbReference>
<keyword evidence="3" id="KW-1185">Reference proteome</keyword>
<dbReference type="Proteomes" id="UP001150941">
    <property type="component" value="Unassembled WGS sequence"/>
</dbReference>
<evidence type="ECO:0000313" key="3">
    <source>
        <dbReference type="Proteomes" id="UP001150941"/>
    </source>
</evidence>
<gene>
    <name evidence="2" type="ORF">N7468_000798</name>
</gene>
<reference evidence="2" key="2">
    <citation type="journal article" date="2023" name="IMA Fungus">
        <title>Comparative genomic study of the Penicillium genus elucidates a diverse pangenome and 15 lateral gene transfer events.</title>
        <authorList>
            <person name="Petersen C."/>
            <person name="Sorensen T."/>
            <person name="Nielsen M.R."/>
            <person name="Sondergaard T.E."/>
            <person name="Sorensen J.L."/>
            <person name="Fitzpatrick D.A."/>
            <person name="Frisvad J.C."/>
            <person name="Nielsen K.L."/>
        </authorList>
    </citation>
    <scope>NUCLEOTIDE SEQUENCE</scope>
    <source>
        <strain evidence="2">IBT 19713</strain>
    </source>
</reference>
<dbReference type="InterPro" id="IPR013830">
    <property type="entry name" value="SGNH_hydro"/>
</dbReference>
<dbReference type="GeneID" id="83197398"/>
<organism evidence="2 3">
    <name type="scientific">Penicillium chermesinum</name>
    <dbReference type="NCBI Taxonomy" id="63820"/>
    <lineage>
        <taxon>Eukaryota</taxon>
        <taxon>Fungi</taxon>
        <taxon>Dikarya</taxon>
        <taxon>Ascomycota</taxon>
        <taxon>Pezizomycotina</taxon>
        <taxon>Eurotiomycetes</taxon>
        <taxon>Eurotiomycetidae</taxon>
        <taxon>Eurotiales</taxon>
        <taxon>Aspergillaceae</taxon>
        <taxon>Penicillium</taxon>
    </lineage>
</organism>
<name>A0A9W9TW53_9EURO</name>
<dbReference type="Pfam" id="PF13472">
    <property type="entry name" value="Lipase_GDSL_2"/>
    <property type="match status" value="1"/>
</dbReference>
<evidence type="ECO:0000313" key="2">
    <source>
        <dbReference type="EMBL" id="KAJ5245815.1"/>
    </source>
</evidence>
<evidence type="ECO:0000259" key="1">
    <source>
        <dbReference type="Pfam" id="PF13472"/>
    </source>
</evidence>
<dbReference type="CDD" id="cd01830">
    <property type="entry name" value="XynE_like"/>
    <property type="match status" value="1"/>
</dbReference>
<dbReference type="PANTHER" id="PTHR43784">
    <property type="entry name" value="GDSL-LIKE LIPASE/ACYLHYDROLASE, PUTATIVE (AFU_ORTHOLOGUE AFUA_2G00820)-RELATED"/>
    <property type="match status" value="1"/>
</dbReference>
<dbReference type="OrthoDB" id="10071171at2759"/>
<feature type="domain" description="SGNH hydrolase-type esterase" evidence="1">
    <location>
        <begin position="232"/>
        <end position="429"/>
    </location>
</feature>
<dbReference type="RefSeq" id="XP_058333236.1">
    <property type="nucleotide sequence ID" value="XM_058470095.1"/>
</dbReference>
<reference evidence="2" key="1">
    <citation type="submission" date="2022-11" db="EMBL/GenBank/DDBJ databases">
        <authorList>
            <person name="Petersen C."/>
        </authorList>
    </citation>
    <scope>NUCLEOTIDE SEQUENCE</scope>
    <source>
        <strain evidence="2">IBT 19713</strain>
    </source>
</reference>
<dbReference type="SUPFAM" id="SSF52266">
    <property type="entry name" value="SGNH hydrolase"/>
    <property type="match status" value="1"/>
</dbReference>
<dbReference type="PANTHER" id="PTHR43784:SF3">
    <property type="entry name" value="GDSL FAMILY LIPASE"/>
    <property type="match status" value="1"/>
</dbReference>
<dbReference type="Gene3D" id="3.40.50.1110">
    <property type="entry name" value="SGNH hydrolase"/>
    <property type="match status" value="1"/>
</dbReference>
<dbReference type="AlphaFoldDB" id="A0A9W9TW53"/>
<accession>A0A9W9TW53</accession>
<protein>
    <recommendedName>
        <fullName evidence="1">SGNH hydrolase-type esterase domain-containing protein</fullName>
    </recommendedName>
</protein>
<proteinExistence type="predicted"/>
<dbReference type="InterPro" id="IPR053140">
    <property type="entry name" value="GDSL_Rv0518-like"/>
</dbReference>